<gene>
    <name evidence="2" type="ORF">GCM10010249_42870</name>
</gene>
<reference evidence="2" key="2">
    <citation type="submission" date="2020-09" db="EMBL/GenBank/DDBJ databases">
        <authorList>
            <person name="Sun Q."/>
            <person name="Ohkuma M."/>
        </authorList>
    </citation>
    <scope>NUCLEOTIDE SEQUENCE</scope>
    <source>
        <strain evidence="2">JCM 4335</strain>
    </source>
</reference>
<reference evidence="2" key="1">
    <citation type="journal article" date="2014" name="Int. J. Syst. Evol. Microbiol.">
        <title>Complete genome sequence of Corynebacterium casei LMG S-19264T (=DSM 44701T), isolated from a smear-ripened cheese.</title>
        <authorList>
            <consortium name="US DOE Joint Genome Institute (JGI-PGF)"/>
            <person name="Walter F."/>
            <person name="Albersmeier A."/>
            <person name="Kalinowski J."/>
            <person name="Ruckert C."/>
        </authorList>
    </citation>
    <scope>NUCLEOTIDE SEQUENCE</scope>
    <source>
        <strain evidence="2">JCM 4335</strain>
    </source>
</reference>
<evidence type="ECO:0000313" key="3">
    <source>
        <dbReference type="Proteomes" id="UP000654123"/>
    </source>
</evidence>
<sequence>MNGVGVIGCGISGLQLALRLQQLGVPATVYSEHDVDRLKAGRPRNFPARFAPTQQRERELGVFDWDFPDAQVHHWAVTLHTGAPRPLEFLGALRPPSSVVDFRIYLPHLLSAFVDRGGELVIGDFAIEDLAARHDLLVVANGNRSMRELFPADPGRSPHSTPQRVLCSGIYFGIDEEVPHSVDIHFLPGAGEILKMPFLSPAGRADVLSIEAVPGGPLEAARHLDADADPAAFHRDLLDLIAAHAPRLRERIDTTGFSLIAPGELAQGGITPVVRRGWARLDDGTCALAVGDAWITNDPLTAQGANLGSHTAFALADLIAGDEGPFDEEFCRTASARLWEHARHVVEWSNAFLAEPRPHVAELFLRAATDPRVADAFISNFHDPVSMWRALATPEGTAAFVATCERQAPPPAAPPKAPRG</sequence>
<dbReference type="Gene3D" id="3.50.50.60">
    <property type="entry name" value="FAD/NAD(P)-binding domain"/>
    <property type="match status" value="2"/>
</dbReference>
<dbReference type="EMBL" id="BMSV01000008">
    <property type="protein sequence ID" value="GGQ19607.1"/>
    <property type="molecule type" value="Genomic_DNA"/>
</dbReference>
<accession>A0A918B2L3</accession>
<keyword evidence="2" id="KW-0436">Ligase</keyword>
<dbReference type="PRINTS" id="PR00420">
    <property type="entry name" value="RNGMNOXGNASE"/>
</dbReference>
<dbReference type="Gene3D" id="3.30.9.40">
    <property type="match status" value="1"/>
</dbReference>
<organism evidence="2 3">
    <name type="scientific">Streptomyces roseolilacinus</name>
    <dbReference type="NCBI Taxonomy" id="66904"/>
    <lineage>
        <taxon>Bacteria</taxon>
        <taxon>Bacillati</taxon>
        <taxon>Actinomycetota</taxon>
        <taxon>Actinomycetes</taxon>
        <taxon>Kitasatosporales</taxon>
        <taxon>Streptomycetaceae</taxon>
        <taxon>Streptomyces</taxon>
    </lineage>
</organism>
<comment type="caution">
    <text evidence="2">The sequence shown here is derived from an EMBL/GenBank/DDBJ whole genome shotgun (WGS) entry which is preliminary data.</text>
</comment>
<dbReference type="Proteomes" id="UP000654123">
    <property type="component" value="Unassembled WGS sequence"/>
</dbReference>
<dbReference type="AlphaFoldDB" id="A0A918B2L3"/>
<dbReference type="GO" id="GO:0016874">
    <property type="term" value="F:ligase activity"/>
    <property type="evidence" value="ECO:0007669"/>
    <property type="project" value="UniProtKB-KW"/>
</dbReference>
<dbReference type="RefSeq" id="WP_189536358.1">
    <property type="nucleotide sequence ID" value="NZ_BMSV01000008.1"/>
</dbReference>
<name>A0A918B2L3_9ACTN</name>
<dbReference type="Gene3D" id="6.10.250.650">
    <property type="match status" value="1"/>
</dbReference>
<dbReference type="InterPro" id="IPR041654">
    <property type="entry name" value="StyA_sbd"/>
</dbReference>
<protein>
    <submittedName>
        <fullName evidence="2">Alanine-phosphoribitol ligase</fullName>
    </submittedName>
</protein>
<dbReference type="SUPFAM" id="SSF51905">
    <property type="entry name" value="FAD/NAD(P)-binding domain"/>
    <property type="match status" value="1"/>
</dbReference>
<evidence type="ECO:0000259" key="1">
    <source>
        <dbReference type="Pfam" id="PF17885"/>
    </source>
</evidence>
<keyword evidence="3" id="KW-1185">Reference proteome</keyword>
<feature type="domain" description="Styrene monooxygenase StyA putative substrate binding" evidence="1">
    <location>
        <begin position="142"/>
        <end position="251"/>
    </location>
</feature>
<proteinExistence type="predicted"/>
<dbReference type="InterPro" id="IPR036188">
    <property type="entry name" value="FAD/NAD-bd_sf"/>
</dbReference>
<dbReference type="Pfam" id="PF17885">
    <property type="entry name" value="Smoa_sbd"/>
    <property type="match status" value="1"/>
</dbReference>
<evidence type="ECO:0000313" key="2">
    <source>
        <dbReference type="EMBL" id="GGQ19607.1"/>
    </source>
</evidence>